<proteinExistence type="predicted"/>
<evidence type="ECO:0000313" key="2">
    <source>
        <dbReference type="Proteomes" id="UP001057402"/>
    </source>
</evidence>
<dbReference type="Proteomes" id="UP001057402">
    <property type="component" value="Chromosome 1"/>
</dbReference>
<organism evidence="1 2">
    <name type="scientific">Melastoma candidum</name>
    <dbReference type="NCBI Taxonomy" id="119954"/>
    <lineage>
        <taxon>Eukaryota</taxon>
        <taxon>Viridiplantae</taxon>
        <taxon>Streptophyta</taxon>
        <taxon>Embryophyta</taxon>
        <taxon>Tracheophyta</taxon>
        <taxon>Spermatophyta</taxon>
        <taxon>Magnoliopsida</taxon>
        <taxon>eudicotyledons</taxon>
        <taxon>Gunneridae</taxon>
        <taxon>Pentapetalae</taxon>
        <taxon>rosids</taxon>
        <taxon>malvids</taxon>
        <taxon>Myrtales</taxon>
        <taxon>Melastomataceae</taxon>
        <taxon>Melastomatoideae</taxon>
        <taxon>Melastomateae</taxon>
        <taxon>Melastoma</taxon>
    </lineage>
</organism>
<protein>
    <submittedName>
        <fullName evidence="1">Uncharacterized protein</fullName>
    </submittedName>
</protein>
<comment type="caution">
    <text evidence="1">The sequence shown here is derived from an EMBL/GenBank/DDBJ whole genome shotgun (WGS) entry which is preliminary data.</text>
</comment>
<gene>
    <name evidence="1" type="ORF">MLD38_000279</name>
</gene>
<accession>A0ACB9SDH3</accession>
<dbReference type="EMBL" id="CM042880">
    <property type="protein sequence ID" value="KAI4387889.1"/>
    <property type="molecule type" value="Genomic_DNA"/>
</dbReference>
<name>A0ACB9SDH3_9MYRT</name>
<keyword evidence="2" id="KW-1185">Reference proteome</keyword>
<sequence length="727" mass="81075">MSILPTQQTQGFASSSAQPQPLSQNPNPSHGNNDHHHRRQRHRHRPLSSIADPFPGTAAPGSEDSSGSSRKVTGLGDSNGKRNGSSQAKWKMSGANLAPRNQHGAGSVDGSGSSPSSGGRKSNMISGNYLLNFHYDPISRPQHRPTPPPRRQQKIRPYNKDLFLQANYKFVVLDTGNVENDSLDPDKMLQWEDILCVRHYTSLSVQCPICLEHPLCPQITPCGHIFCFPCVLQYLLMGDVEQKGETFKRCPLCFVMISQRELCTVQIEMVKHYSVGDTINFMLLTRRKDSYVLTEKNCEENHLIACSSVATSLFSKFTFTSDVDLSVREAMSDLDGWFAKAESGLVDDMEKFPYVSAAMDELEKRKKYWNEQRVLHGSNSLKCANLGSESCSPPPIGFASIKRENPEVRNDIPEADFEEKLIAQPKLEESDEAFPFDQTAGTSPSPEENTVELSSSCEEYKCLEGHSSRFRDIKNCDSYSFYQAVDGQNIILHPLNMKCLLHHWGNYDLLPNRLSGRILQLETVTQTEAMRRRYRYLSHFSLTTTFQLCEIDISEVLPGDALLPFVDEIKKRESERKRIAKKERKEKLKAEATAEIPMSVQFDIGQPSTFGPPTFSMDDFEALCQPNILSTSPPVVGERKTFSNVTRLGFAAGHDSPSLKREGMDSVDQTTTIKGGSYTSNVPSFANMISKGKPVGGPEMGNKGNEMVKKGKKSSQVLLSTAGGRRY</sequence>
<evidence type="ECO:0000313" key="1">
    <source>
        <dbReference type="EMBL" id="KAI4387889.1"/>
    </source>
</evidence>
<reference evidence="2" key="1">
    <citation type="journal article" date="2023" name="Front. Plant Sci.">
        <title>Chromosomal-level genome assembly of Melastoma candidum provides insights into trichome evolution.</title>
        <authorList>
            <person name="Zhong Y."/>
            <person name="Wu W."/>
            <person name="Sun C."/>
            <person name="Zou P."/>
            <person name="Liu Y."/>
            <person name="Dai S."/>
            <person name="Zhou R."/>
        </authorList>
    </citation>
    <scope>NUCLEOTIDE SEQUENCE [LARGE SCALE GENOMIC DNA]</scope>
</reference>